<dbReference type="OrthoDB" id="9342562at2"/>
<dbReference type="PANTHER" id="PTHR20974">
    <property type="entry name" value="UPF0585 PROTEIN CG18661"/>
    <property type="match status" value="1"/>
</dbReference>
<feature type="region of interest" description="Disordered" evidence="1">
    <location>
        <begin position="1"/>
        <end position="32"/>
    </location>
</feature>
<dbReference type="GO" id="GO:0032259">
    <property type="term" value="P:methylation"/>
    <property type="evidence" value="ECO:0007669"/>
    <property type="project" value="UniProtKB-KW"/>
</dbReference>
<dbReference type="InterPro" id="IPR029063">
    <property type="entry name" value="SAM-dependent_MTases_sf"/>
</dbReference>
<organism evidence="2 3">
    <name type="scientific">Bordetella ansorpii</name>
    <dbReference type="NCBI Taxonomy" id="288768"/>
    <lineage>
        <taxon>Bacteria</taxon>
        <taxon>Pseudomonadati</taxon>
        <taxon>Pseudomonadota</taxon>
        <taxon>Betaproteobacteria</taxon>
        <taxon>Burkholderiales</taxon>
        <taxon>Alcaligenaceae</taxon>
        <taxon>Bordetella</taxon>
    </lineage>
</organism>
<gene>
    <name evidence="2" type="ORF">SAMEA3906486_00057</name>
</gene>
<dbReference type="Pfam" id="PF06080">
    <property type="entry name" value="DUF938"/>
    <property type="match status" value="1"/>
</dbReference>
<sequence>MQQAASAPLLPSRIASALPPNVPNPDPDLRRYAPATERNRQPILDVLQRTLPASGRVLEIGSGTGEHAVFFAQAQPGWTWLPSEGNAEMLPSIQAWIDHAGAGNVEPPRVIDVQTTDWGVTSVDAIVCCNVIHYSAWDTTPALLDGAARLLRPGGVLYLYGPYRRGGLHTAPSNEAFDQWLKQRDPAFGVRNLEDVQAEAARRGLAAGPVIDMPANNLSVIFTAG</sequence>
<evidence type="ECO:0000256" key="1">
    <source>
        <dbReference type="SAM" id="MobiDB-lite"/>
    </source>
</evidence>
<dbReference type="CDD" id="cd02440">
    <property type="entry name" value="AdoMet_MTases"/>
    <property type="match status" value="1"/>
</dbReference>
<dbReference type="Proteomes" id="UP000076848">
    <property type="component" value="Unassembled WGS sequence"/>
</dbReference>
<reference evidence="2 3" key="1">
    <citation type="submission" date="2016-04" db="EMBL/GenBank/DDBJ databases">
        <authorList>
            <consortium name="Pathogen Informatics"/>
        </authorList>
    </citation>
    <scope>NUCLEOTIDE SEQUENCE [LARGE SCALE GENOMIC DNA]</scope>
    <source>
        <strain evidence="2 3">H050680373</strain>
    </source>
</reference>
<dbReference type="PANTHER" id="PTHR20974:SF0">
    <property type="entry name" value="UPF0585 PROTEIN CG18661"/>
    <property type="match status" value="1"/>
</dbReference>
<dbReference type="EMBL" id="FKIF01000001">
    <property type="protein sequence ID" value="SAI65318.1"/>
    <property type="molecule type" value="Genomic_DNA"/>
</dbReference>
<accession>A0A157S4E9</accession>
<dbReference type="Gene3D" id="3.40.50.150">
    <property type="entry name" value="Vaccinia Virus protein VP39"/>
    <property type="match status" value="1"/>
</dbReference>
<keyword evidence="2" id="KW-0489">Methyltransferase</keyword>
<dbReference type="SUPFAM" id="SSF53335">
    <property type="entry name" value="S-adenosyl-L-methionine-dependent methyltransferases"/>
    <property type="match status" value="1"/>
</dbReference>
<dbReference type="GO" id="GO:0008168">
    <property type="term" value="F:methyltransferase activity"/>
    <property type="evidence" value="ECO:0007669"/>
    <property type="project" value="UniProtKB-KW"/>
</dbReference>
<name>A0A157S4E9_9BORD</name>
<proteinExistence type="predicted"/>
<dbReference type="STRING" id="288768.SAMEA3906486_00057"/>
<keyword evidence="3" id="KW-1185">Reference proteome</keyword>
<evidence type="ECO:0000313" key="3">
    <source>
        <dbReference type="Proteomes" id="UP000076848"/>
    </source>
</evidence>
<keyword evidence="2" id="KW-0808">Transferase</keyword>
<protein>
    <submittedName>
        <fullName evidence="2">Trans-aconitate methyltransferase</fullName>
    </submittedName>
</protein>
<dbReference type="AlphaFoldDB" id="A0A157S4E9"/>
<evidence type="ECO:0000313" key="2">
    <source>
        <dbReference type="EMBL" id="SAI65318.1"/>
    </source>
</evidence>
<dbReference type="InterPro" id="IPR010342">
    <property type="entry name" value="DUF938"/>
</dbReference>